<protein>
    <submittedName>
        <fullName evidence="3">CsbD family protein</fullName>
    </submittedName>
</protein>
<dbReference type="InterPro" id="IPR050423">
    <property type="entry name" value="UPF0337_stress_rsp"/>
</dbReference>
<dbReference type="SUPFAM" id="SSF69047">
    <property type="entry name" value="Hypothetical protein YjbJ"/>
    <property type="match status" value="1"/>
</dbReference>
<keyword evidence="4" id="KW-1185">Reference proteome</keyword>
<dbReference type="OrthoDB" id="9796058at2"/>
<feature type="domain" description="CsbD-like" evidence="2">
    <location>
        <begin position="6"/>
        <end position="54"/>
    </location>
</feature>
<evidence type="ECO:0000313" key="3">
    <source>
        <dbReference type="EMBL" id="TCZ72908.1"/>
    </source>
</evidence>
<dbReference type="Proteomes" id="UP000295164">
    <property type="component" value="Unassembled WGS sequence"/>
</dbReference>
<dbReference type="Pfam" id="PF05532">
    <property type="entry name" value="CsbD"/>
    <property type="match status" value="1"/>
</dbReference>
<dbReference type="PANTHER" id="PTHR34977:SF1">
    <property type="entry name" value="UPF0337 PROTEIN YJBJ"/>
    <property type="match status" value="1"/>
</dbReference>
<accession>A0A4R4E5I5</accession>
<dbReference type="EMBL" id="SKFH01000009">
    <property type="protein sequence ID" value="TCZ72908.1"/>
    <property type="molecule type" value="Genomic_DNA"/>
</dbReference>
<proteinExistence type="inferred from homology"/>
<dbReference type="Gene3D" id="1.10.1470.10">
    <property type="entry name" value="YjbJ"/>
    <property type="match status" value="1"/>
</dbReference>
<organism evidence="3 4">
    <name type="scientific">Flaviaesturariibacter aridisoli</name>
    <dbReference type="NCBI Taxonomy" id="2545761"/>
    <lineage>
        <taxon>Bacteria</taxon>
        <taxon>Pseudomonadati</taxon>
        <taxon>Bacteroidota</taxon>
        <taxon>Chitinophagia</taxon>
        <taxon>Chitinophagales</taxon>
        <taxon>Chitinophagaceae</taxon>
        <taxon>Flaviaestuariibacter</taxon>
    </lineage>
</organism>
<reference evidence="3 4" key="1">
    <citation type="submission" date="2019-03" db="EMBL/GenBank/DDBJ databases">
        <authorList>
            <person name="Kim M.K.M."/>
        </authorList>
    </citation>
    <scope>NUCLEOTIDE SEQUENCE [LARGE SCALE GENOMIC DNA]</scope>
    <source>
        <strain evidence="3 4">17J68-15</strain>
    </source>
</reference>
<name>A0A4R4E5I5_9BACT</name>
<comment type="similarity">
    <text evidence="1">Belongs to the UPF0337 (CsbD) family.</text>
</comment>
<evidence type="ECO:0000256" key="1">
    <source>
        <dbReference type="ARBA" id="ARBA00009129"/>
    </source>
</evidence>
<sequence>MDRLELKGKWNEWKGKAKQAHGDLTDDDLRYEDGKEDELFGRLQQKLGKTRDEVITWLRGLG</sequence>
<evidence type="ECO:0000259" key="2">
    <source>
        <dbReference type="Pfam" id="PF05532"/>
    </source>
</evidence>
<comment type="caution">
    <text evidence="3">The sequence shown here is derived from an EMBL/GenBank/DDBJ whole genome shotgun (WGS) entry which is preliminary data.</text>
</comment>
<evidence type="ECO:0000313" key="4">
    <source>
        <dbReference type="Proteomes" id="UP000295164"/>
    </source>
</evidence>
<dbReference type="InterPro" id="IPR008462">
    <property type="entry name" value="CsbD"/>
</dbReference>
<dbReference type="PANTHER" id="PTHR34977">
    <property type="entry name" value="UPF0337 PROTEIN YJBJ"/>
    <property type="match status" value="1"/>
</dbReference>
<dbReference type="RefSeq" id="WP_131851543.1">
    <property type="nucleotide sequence ID" value="NZ_SKFH01000009.1"/>
</dbReference>
<dbReference type="InterPro" id="IPR036629">
    <property type="entry name" value="YjbJ_sf"/>
</dbReference>
<dbReference type="AlphaFoldDB" id="A0A4R4E5I5"/>
<gene>
    <name evidence="3" type="ORF">E0486_07540</name>
</gene>